<gene>
    <name evidence="3" type="ORF">AWB79_01929</name>
</gene>
<dbReference type="Gene3D" id="3.40.50.10610">
    <property type="entry name" value="ABC-type transport auxiliary lipoprotein component"/>
    <property type="match status" value="1"/>
</dbReference>
<evidence type="ECO:0000256" key="1">
    <source>
        <dbReference type="SAM" id="SignalP"/>
    </source>
</evidence>
<dbReference type="STRING" id="1777140.AWB79_01929"/>
<name>A0A158A4T4_9BURK</name>
<accession>A0A158A4T4</accession>
<dbReference type="OrthoDB" id="1494661at2"/>
<keyword evidence="3" id="KW-0449">Lipoprotein</keyword>
<sequence length="194" mass="20285">MRPALASLVLLVTLLGGCASPTAKFYHLSADSSLTATGARAPSRPVIVGPVTVPDLVDRPQIVTRDTSNQVTLNEFARWGEPLKSSIADAIAGDLTLLLGSDKIAPAARAIPDLDALRVRVDIQQFESVPGDHVAIDAHWTVRTFGDDNALTGRTRVSEPVSGADYDALVAAHSRALARVSRDIATAIGGGASK</sequence>
<dbReference type="InterPro" id="IPR005586">
    <property type="entry name" value="ABC_trans_aux"/>
</dbReference>
<dbReference type="EMBL" id="FCOA02000004">
    <property type="protein sequence ID" value="SAK52780.1"/>
    <property type="molecule type" value="Genomic_DNA"/>
</dbReference>
<dbReference type="SUPFAM" id="SSF159594">
    <property type="entry name" value="XCC0632-like"/>
    <property type="match status" value="1"/>
</dbReference>
<dbReference type="Proteomes" id="UP000054851">
    <property type="component" value="Unassembled WGS sequence"/>
</dbReference>
<reference evidence="3" key="1">
    <citation type="submission" date="2016-01" db="EMBL/GenBank/DDBJ databases">
        <authorList>
            <person name="Peeters C."/>
        </authorList>
    </citation>
    <scope>NUCLEOTIDE SEQUENCE</scope>
    <source>
        <strain evidence="3">LMG 29322</strain>
    </source>
</reference>
<proteinExistence type="predicted"/>
<feature type="chain" id="PRO_5007620084" evidence="1">
    <location>
        <begin position="26"/>
        <end position="194"/>
    </location>
</feature>
<evidence type="ECO:0000313" key="4">
    <source>
        <dbReference type="Proteomes" id="UP000054851"/>
    </source>
</evidence>
<dbReference type="AlphaFoldDB" id="A0A158A4T4"/>
<protein>
    <submittedName>
        <fullName evidence="3">Lipoprotein</fullName>
    </submittedName>
</protein>
<dbReference type="RefSeq" id="WP_061167169.1">
    <property type="nucleotide sequence ID" value="NZ_FCOA02000004.1"/>
</dbReference>
<comment type="caution">
    <text evidence="3">The sequence shown here is derived from an EMBL/GenBank/DDBJ whole genome shotgun (WGS) entry which is preliminary data.</text>
</comment>
<keyword evidence="4" id="KW-1185">Reference proteome</keyword>
<evidence type="ECO:0000313" key="3">
    <source>
        <dbReference type="EMBL" id="SAK52780.1"/>
    </source>
</evidence>
<evidence type="ECO:0000259" key="2">
    <source>
        <dbReference type="Pfam" id="PF03886"/>
    </source>
</evidence>
<dbReference type="PROSITE" id="PS51257">
    <property type="entry name" value="PROKAR_LIPOPROTEIN"/>
    <property type="match status" value="1"/>
</dbReference>
<dbReference type="Pfam" id="PF03886">
    <property type="entry name" value="ABC_trans_aux"/>
    <property type="match status" value="1"/>
</dbReference>
<organism evidence="3 4">
    <name type="scientific">Caballeronia hypogeia</name>
    <dbReference type="NCBI Taxonomy" id="1777140"/>
    <lineage>
        <taxon>Bacteria</taxon>
        <taxon>Pseudomonadati</taxon>
        <taxon>Pseudomonadota</taxon>
        <taxon>Betaproteobacteria</taxon>
        <taxon>Burkholderiales</taxon>
        <taxon>Burkholderiaceae</taxon>
        <taxon>Caballeronia</taxon>
    </lineage>
</organism>
<feature type="domain" description="ABC-type transport auxiliary lipoprotein component" evidence="2">
    <location>
        <begin position="26"/>
        <end position="185"/>
    </location>
</feature>
<keyword evidence="1" id="KW-0732">Signal</keyword>
<feature type="signal peptide" evidence="1">
    <location>
        <begin position="1"/>
        <end position="25"/>
    </location>
</feature>